<evidence type="ECO:0008006" key="4">
    <source>
        <dbReference type="Google" id="ProtNLM"/>
    </source>
</evidence>
<reference evidence="2 3" key="1">
    <citation type="submission" date="2023-08" db="EMBL/GenBank/DDBJ databases">
        <title>A Necator americanus chromosomal reference genome.</title>
        <authorList>
            <person name="Ilik V."/>
            <person name="Petrzelkova K.J."/>
            <person name="Pardy F."/>
            <person name="Fuh T."/>
            <person name="Niatou-Singa F.S."/>
            <person name="Gouil Q."/>
            <person name="Baker L."/>
            <person name="Ritchie M.E."/>
            <person name="Jex A.R."/>
            <person name="Gazzola D."/>
            <person name="Li H."/>
            <person name="Toshio Fujiwara R."/>
            <person name="Zhan B."/>
            <person name="Aroian R.V."/>
            <person name="Pafco B."/>
            <person name="Schwarz E.M."/>
        </authorList>
    </citation>
    <scope>NUCLEOTIDE SEQUENCE [LARGE SCALE GENOMIC DNA]</scope>
    <source>
        <strain evidence="2 3">Aroian</strain>
        <tissue evidence="2">Whole animal</tissue>
    </source>
</reference>
<keyword evidence="1" id="KW-0472">Membrane</keyword>
<evidence type="ECO:0000256" key="1">
    <source>
        <dbReference type="SAM" id="Phobius"/>
    </source>
</evidence>
<dbReference type="EMBL" id="JAVFWL010000003">
    <property type="protein sequence ID" value="KAK6745915.1"/>
    <property type="molecule type" value="Genomic_DNA"/>
</dbReference>
<keyword evidence="1" id="KW-1133">Transmembrane helix</keyword>
<accession>A0ABR1D6U8</accession>
<feature type="transmembrane region" description="Helical" evidence="1">
    <location>
        <begin position="67"/>
        <end position="91"/>
    </location>
</feature>
<keyword evidence="1" id="KW-0812">Transmembrane</keyword>
<organism evidence="2 3">
    <name type="scientific">Necator americanus</name>
    <name type="common">Human hookworm</name>
    <dbReference type="NCBI Taxonomy" id="51031"/>
    <lineage>
        <taxon>Eukaryota</taxon>
        <taxon>Metazoa</taxon>
        <taxon>Ecdysozoa</taxon>
        <taxon>Nematoda</taxon>
        <taxon>Chromadorea</taxon>
        <taxon>Rhabditida</taxon>
        <taxon>Rhabditina</taxon>
        <taxon>Rhabditomorpha</taxon>
        <taxon>Strongyloidea</taxon>
        <taxon>Ancylostomatidae</taxon>
        <taxon>Bunostominae</taxon>
        <taxon>Necator</taxon>
    </lineage>
</organism>
<sequence>MNGESPGGTGGRSLRSMPLGETVLMAQCHYDSAHLEMTQSCVGGGGTSPFFALFVTLPDFCTISRHLGAVTAAVAVVVLVVVVVDAGAAAVKMAIRITASRLVIYEFSPSAR</sequence>
<comment type="caution">
    <text evidence="2">The sequence shown here is derived from an EMBL/GenBank/DDBJ whole genome shotgun (WGS) entry which is preliminary data.</text>
</comment>
<protein>
    <recommendedName>
        <fullName evidence="4">ZP domain-containing protein</fullName>
    </recommendedName>
</protein>
<gene>
    <name evidence="2" type="primary">Necator_chrIII.g12947</name>
    <name evidence="2" type="ORF">RB195_012180</name>
</gene>
<evidence type="ECO:0000313" key="2">
    <source>
        <dbReference type="EMBL" id="KAK6745915.1"/>
    </source>
</evidence>
<evidence type="ECO:0000313" key="3">
    <source>
        <dbReference type="Proteomes" id="UP001303046"/>
    </source>
</evidence>
<proteinExistence type="predicted"/>
<keyword evidence="3" id="KW-1185">Reference proteome</keyword>
<name>A0ABR1D6U8_NECAM</name>
<dbReference type="Proteomes" id="UP001303046">
    <property type="component" value="Unassembled WGS sequence"/>
</dbReference>